<evidence type="ECO:0000313" key="1">
    <source>
        <dbReference type="EMBL" id="CAH2073869.1"/>
    </source>
</evidence>
<reference evidence="1" key="1">
    <citation type="submission" date="2022-03" db="EMBL/GenBank/DDBJ databases">
        <authorList>
            <person name="Martin H S."/>
        </authorList>
    </citation>
    <scope>NUCLEOTIDE SEQUENCE</scope>
</reference>
<evidence type="ECO:0000313" key="2">
    <source>
        <dbReference type="Proteomes" id="UP000837857"/>
    </source>
</evidence>
<proteinExistence type="predicted"/>
<gene>
    <name evidence="1" type="ORF">IPOD504_LOCUS15827</name>
</gene>
<dbReference type="EMBL" id="OW152819">
    <property type="protein sequence ID" value="CAH2073869.1"/>
    <property type="molecule type" value="Genomic_DNA"/>
</dbReference>
<name>A0ABN8J0W4_9NEOP</name>
<sequence>MSQPISRTHRVASADAPGTHVVVTLVAATRRRSPQSTYTFPLREGMDARSMPPHVHGQRPPPALRFRVRPVPRAAHPAQLNIPSYRPFSRLL</sequence>
<feature type="non-terminal residue" evidence="1">
    <location>
        <position position="92"/>
    </location>
</feature>
<protein>
    <submittedName>
        <fullName evidence="1">Uncharacterized protein</fullName>
    </submittedName>
</protein>
<organism evidence="1 2">
    <name type="scientific">Iphiclides podalirius</name>
    <name type="common">scarce swallowtail</name>
    <dbReference type="NCBI Taxonomy" id="110791"/>
    <lineage>
        <taxon>Eukaryota</taxon>
        <taxon>Metazoa</taxon>
        <taxon>Ecdysozoa</taxon>
        <taxon>Arthropoda</taxon>
        <taxon>Hexapoda</taxon>
        <taxon>Insecta</taxon>
        <taxon>Pterygota</taxon>
        <taxon>Neoptera</taxon>
        <taxon>Endopterygota</taxon>
        <taxon>Lepidoptera</taxon>
        <taxon>Glossata</taxon>
        <taxon>Ditrysia</taxon>
        <taxon>Papilionoidea</taxon>
        <taxon>Papilionidae</taxon>
        <taxon>Papilioninae</taxon>
        <taxon>Iphiclides</taxon>
    </lineage>
</organism>
<keyword evidence="2" id="KW-1185">Reference proteome</keyword>
<dbReference type="Proteomes" id="UP000837857">
    <property type="component" value="Chromosome 7"/>
</dbReference>
<accession>A0ABN8J0W4</accession>